<organism evidence="2 3">
    <name type="scientific">Artemia franciscana</name>
    <name type="common">Brine shrimp</name>
    <name type="synonym">Artemia sanfranciscana</name>
    <dbReference type="NCBI Taxonomy" id="6661"/>
    <lineage>
        <taxon>Eukaryota</taxon>
        <taxon>Metazoa</taxon>
        <taxon>Ecdysozoa</taxon>
        <taxon>Arthropoda</taxon>
        <taxon>Crustacea</taxon>
        <taxon>Branchiopoda</taxon>
        <taxon>Anostraca</taxon>
        <taxon>Artemiidae</taxon>
        <taxon>Artemia</taxon>
    </lineage>
</organism>
<evidence type="ECO:0000313" key="2">
    <source>
        <dbReference type="EMBL" id="KAK2705987.1"/>
    </source>
</evidence>
<evidence type="ECO:0000256" key="1">
    <source>
        <dbReference type="SAM" id="MobiDB-lite"/>
    </source>
</evidence>
<dbReference type="Proteomes" id="UP001187531">
    <property type="component" value="Unassembled WGS sequence"/>
</dbReference>
<name>A0AA88KW47_ARTSF</name>
<keyword evidence="3" id="KW-1185">Reference proteome</keyword>
<sequence length="116" mass="12835">MGRADIESLEAIVSFFKGLLRTFKTFKTKKKNEEDVSKVEASEETKENQGDSTILTSEFPVSATPTKKPLGQVPKSSKKLFTASYDPLDCSPVSSVAEEPAHRLVEKKLTRKASKK</sequence>
<proteinExistence type="predicted"/>
<reference evidence="2" key="1">
    <citation type="submission" date="2023-07" db="EMBL/GenBank/DDBJ databases">
        <title>Chromosome-level genome assembly of Artemia franciscana.</title>
        <authorList>
            <person name="Jo E."/>
        </authorList>
    </citation>
    <scope>NUCLEOTIDE SEQUENCE</scope>
    <source>
        <tissue evidence="2">Whole body</tissue>
    </source>
</reference>
<feature type="region of interest" description="Disordered" evidence="1">
    <location>
        <begin position="33"/>
        <end position="75"/>
    </location>
</feature>
<dbReference type="EMBL" id="JAVRJZ010000020">
    <property type="protein sequence ID" value="KAK2705987.1"/>
    <property type="molecule type" value="Genomic_DNA"/>
</dbReference>
<comment type="caution">
    <text evidence="2">The sequence shown here is derived from an EMBL/GenBank/DDBJ whole genome shotgun (WGS) entry which is preliminary data.</text>
</comment>
<dbReference type="AlphaFoldDB" id="A0AA88KW47"/>
<feature type="compositionally biased region" description="Basic and acidic residues" evidence="1">
    <location>
        <begin position="33"/>
        <end position="49"/>
    </location>
</feature>
<accession>A0AA88KW47</accession>
<evidence type="ECO:0000313" key="3">
    <source>
        <dbReference type="Proteomes" id="UP001187531"/>
    </source>
</evidence>
<gene>
    <name evidence="2" type="ORF">QYM36_016119</name>
</gene>
<protein>
    <submittedName>
        <fullName evidence="2">Uncharacterized protein</fullName>
    </submittedName>
</protein>